<evidence type="ECO:0000313" key="6">
    <source>
        <dbReference type="Ensembl" id="ENSAMEP00000042203.1"/>
    </source>
</evidence>
<evidence type="ECO:0000256" key="5">
    <source>
        <dbReference type="ARBA" id="ARBA00023242"/>
    </source>
</evidence>
<evidence type="ECO:0000256" key="4">
    <source>
        <dbReference type="ARBA" id="ARBA00022816"/>
    </source>
</evidence>
<dbReference type="GO" id="GO:0008380">
    <property type="term" value="P:RNA splicing"/>
    <property type="evidence" value="ECO:0007669"/>
    <property type="project" value="InterPro"/>
</dbReference>
<evidence type="ECO:0000313" key="7">
    <source>
        <dbReference type="Proteomes" id="UP000008912"/>
    </source>
</evidence>
<keyword evidence="5" id="KW-0539">Nucleus</keyword>
<keyword evidence="3" id="KW-0508">mRNA splicing</keyword>
<evidence type="ECO:0000256" key="3">
    <source>
        <dbReference type="ARBA" id="ARBA00022728"/>
    </source>
</evidence>
<comment type="subcellular location">
    <subcellularLocation>
        <location evidence="1">Nucleus</location>
    </subcellularLocation>
</comment>
<protein>
    <submittedName>
        <fullName evidence="6">Uncharacterized protein</fullName>
    </submittedName>
</protein>
<keyword evidence="7" id="KW-1185">Reference proteome</keyword>
<dbReference type="Pfam" id="PF02792">
    <property type="entry name" value="Mago_nashi"/>
    <property type="match status" value="2"/>
</dbReference>
<dbReference type="PANTHER" id="PTHR12638">
    <property type="entry name" value="PROTEIN MAGO NASHI HOMOLOG"/>
    <property type="match status" value="1"/>
</dbReference>
<evidence type="ECO:0000256" key="1">
    <source>
        <dbReference type="ARBA" id="ARBA00004123"/>
    </source>
</evidence>
<accession>A0A7N5KM46</accession>
<proteinExistence type="inferred from homology"/>
<dbReference type="GO" id="GO:0035145">
    <property type="term" value="C:exon-exon junction complex"/>
    <property type="evidence" value="ECO:0007669"/>
    <property type="project" value="InterPro"/>
</dbReference>
<dbReference type="PANTHER" id="PTHR12638:SF0">
    <property type="entry name" value="MAGO HOMOLOG, EXON JUNCTION COMPLEX SUBUNIT-RELATED"/>
    <property type="match status" value="1"/>
</dbReference>
<name>A0A7N5KM46_AILME</name>
<comment type="similarity">
    <text evidence="2">Belongs to the mago nashi family.</text>
</comment>
<keyword evidence="4" id="KW-0509">mRNA transport</keyword>
<reference evidence="6" key="3">
    <citation type="submission" date="2025-09" db="UniProtKB">
        <authorList>
            <consortium name="Ensembl"/>
        </authorList>
    </citation>
    <scope>IDENTIFICATION</scope>
</reference>
<reference evidence="6 7" key="1">
    <citation type="journal article" date="2010" name="Nature">
        <title>The sequence and de novo assembly of the giant panda genome.</title>
        <authorList>
            <person name="Li R."/>
            <person name="Fan W."/>
            <person name="Tian G."/>
            <person name="Zhu H."/>
            <person name="He L."/>
            <person name="Cai J."/>
            <person name="Huang Q."/>
            <person name="Cai Q."/>
            <person name="Li B."/>
            <person name="Bai Y."/>
            <person name="Zhang Z."/>
            <person name="Zhang Y."/>
            <person name="Wang W."/>
            <person name="Li J."/>
            <person name="Wei F."/>
            <person name="Li H."/>
            <person name="Jian M."/>
            <person name="Li J."/>
            <person name="Zhang Z."/>
            <person name="Nielsen R."/>
            <person name="Li D."/>
            <person name="Gu W."/>
            <person name="Yang Z."/>
            <person name="Xuan Z."/>
            <person name="Ryder O.A."/>
            <person name="Leung F.C."/>
            <person name="Zhou Y."/>
            <person name="Cao J."/>
            <person name="Sun X."/>
            <person name="Fu Y."/>
            <person name="Fang X."/>
            <person name="Guo X."/>
            <person name="Wang B."/>
            <person name="Hou R."/>
            <person name="Shen F."/>
            <person name="Mu B."/>
            <person name="Ni P."/>
            <person name="Lin R."/>
            <person name="Qian W."/>
            <person name="Wang G."/>
            <person name="Yu C."/>
            <person name="Nie W."/>
            <person name="Wang J."/>
            <person name="Wu Z."/>
            <person name="Liang H."/>
            <person name="Min J."/>
            <person name="Wu Q."/>
            <person name="Cheng S."/>
            <person name="Ruan J."/>
            <person name="Wang M."/>
            <person name="Shi Z."/>
            <person name="Wen M."/>
            <person name="Liu B."/>
            <person name="Ren X."/>
            <person name="Zheng H."/>
            <person name="Dong D."/>
            <person name="Cook K."/>
            <person name="Shan G."/>
            <person name="Zhang H."/>
            <person name="Kosiol C."/>
            <person name="Xie X."/>
            <person name="Lu Z."/>
            <person name="Zheng H."/>
            <person name="Li Y."/>
            <person name="Steiner C.C."/>
            <person name="Lam T.T."/>
            <person name="Lin S."/>
            <person name="Zhang Q."/>
            <person name="Li G."/>
            <person name="Tian J."/>
            <person name="Gong T."/>
            <person name="Liu H."/>
            <person name="Zhang D."/>
            <person name="Fang L."/>
            <person name="Ye C."/>
            <person name="Zhang J."/>
            <person name="Hu W."/>
            <person name="Xu A."/>
            <person name="Ren Y."/>
            <person name="Zhang G."/>
            <person name="Bruford M.W."/>
            <person name="Li Q."/>
            <person name="Ma L."/>
            <person name="Guo Y."/>
            <person name="An N."/>
            <person name="Hu Y."/>
            <person name="Zheng Y."/>
            <person name="Shi Y."/>
            <person name="Li Z."/>
            <person name="Liu Q."/>
            <person name="Chen Y."/>
            <person name="Zhao J."/>
            <person name="Qu N."/>
            <person name="Zhao S."/>
            <person name="Tian F."/>
            <person name="Wang X."/>
            <person name="Wang H."/>
            <person name="Xu L."/>
            <person name="Liu X."/>
            <person name="Vinar T."/>
            <person name="Wang Y."/>
            <person name="Lam T.W."/>
            <person name="Yiu S.M."/>
            <person name="Liu S."/>
            <person name="Zhang H."/>
            <person name="Li D."/>
            <person name="Huang Y."/>
            <person name="Wang X."/>
            <person name="Yang G."/>
            <person name="Jiang Z."/>
            <person name="Wang J."/>
            <person name="Qin N."/>
            <person name="Li L."/>
            <person name="Li J."/>
            <person name="Bolund L."/>
            <person name="Kristiansen K."/>
            <person name="Wong G.K."/>
            <person name="Olson M."/>
            <person name="Zhang X."/>
            <person name="Li S."/>
            <person name="Yang H."/>
            <person name="Wang J."/>
            <person name="Wang J."/>
        </authorList>
    </citation>
    <scope>NUCLEOTIDE SEQUENCE [LARGE SCALE GENOMIC DNA]</scope>
</reference>
<reference evidence="6" key="2">
    <citation type="submission" date="2025-08" db="UniProtKB">
        <authorList>
            <consortium name="Ensembl"/>
        </authorList>
    </citation>
    <scope>IDENTIFICATION</scope>
</reference>
<keyword evidence="4" id="KW-0813">Transport</keyword>
<dbReference type="InParanoid" id="A0A7N5KM46"/>
<organism evidence="6 7">
    <name type="scientific">Ailuropoda melanoleuca</name>
    <name type="common">Giant panda</name>
    <dbReference type="NCBI Taxonomy" id="9646"/>
    <lineage>
        <taxon>Eukaryota</taxon>
        <taxon>Metazoa</taxon>
        <taxon>Chordata</taxon>
        <taxon>Craniata</taxon>
        <taxon>Vertebrata</taxon>
        <taxon>Euteleostomi</taxon>
        <taxon>Mammalia</taxon>
        <taxon>Eutheria</taxon>
        <taxon>Laurasiatheria</taxon>
        <taxon>Carnivora</taxon>
        <taxon>Caniformia</taxon>
        <taxon>Ursidae</taxon>
        <taxon>Ailuropoda</taxon>
    </lineage>
</organism>
<evidence type="ECO:0000256" key="2">
    <source>
        <dbReference type="ARBA" id="ARBA00009270"/>
    </source>
</evidence>
<keyword evidence="3" id="KW-0747">Spliceosome</keyword>
<dbReference type="SUPFAM" id="SSF89817">
    <property type="entry name" value="Mago nashi protein"/>
    <property type="match status" value="1"/>
</dbReference>
<dbReference type="InterPro" id="IPR036605">
    <property type="entry name" value="Mago_nashi_sf"/>
</dbReference>
<sequence>MESDLHLHYYVGHKGSFDHRFPQFQFPPDGKLRYANNSNYTNDVMIRLMYIELEIVFGDEHVSLTTSTIGSLSDVSQSKGPEGLQVLYYLAQDLKCFVFSLPRLHYQIKPV</sequence>
<dbReference type="InterPro" id="IPR004023">
    <property type="entry name" value="Mago_nashi"/>
</dbReference>
<dbReference type="AlphaFoldDB" id="A0A7N5KM46"/>
<dbReference type="Ensembl" id="ENSAMET00000035556.1">
    <property type="protein sequence ID" value="ENSAMEP00000042203.1"/>
    <property type="gene ID" value="ENSAMEG00000028970.1"/>
</dbReference>
<dbReference type="Proteomes" id="UP000008912">
    <property type="component" value="Unassembled WGS sequence"/>
</dbReference>
<dbReference type="Gene3D" id="3.30.1560.10">
    <property type="entry name" value="Mago nashi"/>
    <property type="match status" value="2"/>
</dbReference>
<dbReference type="GO" id="GO:0051028">
    <property type="term" value="P:mRNA transport"/>
    <property type="evidence" value="ECO:0007669"/>
    <property type="project" value="UniProtKB-KW"/>
</dbReference>
<dbReference type="GO" id="GO:0071013">
    <property type="term" value="C:catalytic step 2 spliceosome"/>
    <property type="evidence" value="ECO:0007669"/>
    <property type="project" value="TreeGrafter"/>
</dbReference>
<dbReference type="GeneTree" id="ENSGT00390000003156"/>
<keyword evidence="3" id="KW-0507">mRNA processing</keyword>